<dbReference type="EMBL" id="ML213534">
    <property type="protein sequence ID" value="TFK46006.1"/>
    <property type="molecule type" value="Genomic_DNA"/>
</dbReference>
<evidence type="ECO:0000259" key="1">
    <source>
        <dbReference type="Pfam" id="PF24016"/>
    </source>
</evidence>
<name>A0A5C3MNS9_9AGAM</name>
<dbReference type="Proteomes" id="UP000305948">
    <property type="component" value="Unassembled WGS sequence"/>
</dbReference>
<gene>
    <name evidence="2" type="ORF">OE88DRAFT_1668405</name>
</gene>
<accession>A0A5C3MNS9</accession>
<dbReference type="AlphaFoldDB" id="A0A5C3MNS9"/>
<dbReference type="Pfam" id="PF24016">
    <property type="entry name" value="DUF7330"/>
    <property type="match status" value="1"/>
</dbReference>
<evidence type="ECO:0000313" key="2">
    <source>
        <dbReference type="EMBL" id="TFK46006.1"/>
    </source>
</evidence>
<feature type="domain" description="DUF7330" evidence="1">
    <location>
        <begin position="43"/>
        <end position="137"/>
    </location>
</feature>
<proteinExistence type="predicted"/>
<dbReference type="InterPro" id="IPR055754">
    <property type="entry name" value="DUF7330"/>
</dbReference>
<dbReference type="OrthoDB" id="3177929at2759"/>
<sequence length="216" mass="24596">MYDANCSTSTLDSHSNMEKALLYEPVGTQRVHFQGGKGWDFFLETARPETQTDLSLVLPHYRARNQPLDHRLSMYVGSESGDIKVKVCRQPPSRSPFYLEIQSDESDVTVWLPSDFRGRIEHSCSKAIFSAGFTNRIMQHARINEPADAPALPHYSPLDIPDEVVVHTDGNVTFRMWDVQTCAPESRGKETWKRMLGCCTKKAPETTIDWDFLLED</sequence>
<protein>
    <recommendedName>
        <fullName evidence="1">DUF7330 domain-containing protein</fullName>
    </recommendedName>
</protein>
<evidence type="ECO:0000313" key="3">
    <source>
        <dbReference type="Proteomes" id="UP000305948"/>
    </source>
</evidence>
<organism evidence="2 3">
    <name type="scientific">Heliocybe sulcata</name>
    <dbReference type="NCBI Taxonomy" id="5364"/>
    <lineage>
        <taxon>Eukaryota</taxon>
        <taxon>Fungi</taxon>
        <taxon>Dikarya</taxon>
        <taxon>Basidiomycota</taxon>
        <taxon>Agaricomycotina</taxon>
        <taxon>Agaricomycetes</taxon>
        <taxon>Gloeophyllales</taxon>
        <taxon>Gloeophyllaceae</taxon>
        <taxon>Heliocybe</taxon>
    </lineage>
</organism>
<reference evidence="2 3" key="1">
    <citation type="journal article" date="2019" name="Nat. Ecol. Evol.">
        <title>Megaphylogeny resolves global patterns of mushroom evolution.</title>
        <authorList>
            <person name="Varga T."/>
            <person name="Krizsan K."/>
            <person name="Foldi C."/>
            <person name="Dima B."/>
            <person name="Sanchez-Garcia M."/>
            <person name="Sanchez-Ramirez S."/>
            <person name="Szollosi G.J."/>
            <person name="Szarkandi J.G."/>
            <person name="Papp V."/>
            <person name="Albert L."/>
            <person name="Andreopoulos W."/>
            <person name="Angelini C."/>
            <person name="Antonin V."/>
            <person name="Barry K.W."/>
            <person name="Bougher N.L."/>
            <person name="Buchanan P."/>
            <person name="Buyck B."/>
            <person name="Bense V."/>
            <person name="Catcheside P."/>
            <person name="Chovatia M."/>
            <person name="Cooper J."/>
            <person name="Damon W."/>
            <person name="Desjardin D."/>
            <person name="Finy P."/>
            <person name="Geml J."/>
            <person name="Haridas S."/>
            <person name="Hughes K."/>
            <person name="Justo A."/>
            <person name="Karasinski D."/>
            <person name="Kautmanova I."/>
            <person name="Kiss B."/>
            <person name="Kocsube S."/>
            <person name="Kotiranta H."/>
            <person name="LaButti K.M."/>
            <person name="Lechner B.E."/>
            <person name="Liimatainen K."/>
            <person name="Lipzen A."/>
            <person name="Lukacs Z."/>
            <person name="Mihaltcheva S."/>
            <person name="Morgado L.N."/>
            <person name="Niskanen T."/>
            <person name="Noordeloos M.E."/>
            <person name="Ohm R.A."/>
            <person name="Ortiz-Santana B."/>
            <person name="Ovrebo C."/>
            <person name="Racz N."/>
            <person name="Riley R."/>
            <person name="Savchenko A."/>
            <person name="Shiryaev A."/>
            <person name="Soop K."/>
            <person name="Spirin V."/>
            <person name="Szebenyi C."/>
            <person name="Tomsovsky M."/>
            <person name="Tulloss R.E."/>
            <person name="Uehling J."/>
            <person name="Grigoriev I.V."/>
            <person name="Vagvolgyi C."/>
            <person name="Papp T."/>
            <person name="Martin F.M."/>
            <person name="Miettinen O."/>
            <person name="Hibbett D.S."/>
            <person name="Nagy L.G."/>
        </authorList>
    </citation>
    <scope>NUCLEOTIDE SEQUENCE [LARGE SCALE GENOMIC DNA]</scope>
    <source>
        <strain evidence="2 3">OMC1185</strain>
    </source>
</reference>
<keyword evidence="3" id="KW-1185">Reference proteome</keyword>